<sequence>MLGGIVTNAIEAAEHVFQHYLPENLLSKFGPCAVGLSATAFGLYLGNLFTNDESLVEFHKHLDKESYFQEMKNMFLRREQFSQLLKMAVLGFTCVVLVLIIFLFYLINRYFSLKKLATENFTKTSERLQNVEGVIESILADHEILDIKQIEFFKTEIEQQRFAFKDFITNRSLDFETTVNEAKSLCLKAKNSVHNDLKKMTELTGQASELKLNIAMANSSLEETRSQTTKLNRDVEKLTTEIDQKLENIKSNTKSTFSDLEVKLEKDQVEMCKCNALLLCSQTLFEAAIYKFEELELSQGKNNLAPSQDGERLSSDDTVPCLKRAIELNNFLKSEDGTAMEKIADFSKLFCENIGSESPQNAILFDLIKRLELIEEKVCSHYSLINGNNVKIKHLEFSTSEKISDLKYCSDEWITSWVSVIYGLFNSSFLHIENQLFGIDCLEYTTIFDVADDKIDQNSKLFYHIMDQCKQSCLKIVKEINLLIFEYYLVQGSLATTNSSLLSMCNTKIDDELETLFMEFRHTVDKTPMANSKRTEIISTLLRLRQDLTSDLKDDTMKFNALVKQNLEDFCIIHDTMKTIFKETDDRRVQTEDDSVVEISDHSNSLLSLHEDSSFSENDDFIVGNSTNESSLRPFKLSVSKKKK</sequence>
<proteinExistence type="predicted"/>
<evidence type="ECO:0000256" key="2">
    <source>
        <dbReference type="SAM" id="Phobius"/>
    </source>
</evidence>
<keyword evidence="1" id="KW-0175">Coiled coil</keyword>
<evidence type="ECO:0000256" key="1">
    <source>
        <dbReference type="SAM" id="Coils"/>
    </source>
</evidence>
<keyword evidence="2" id="KW-0812">Transmembrane</keyword>
<accession>A0A1Q2YEE3</accession>
<comment type="caution">
    <text evidence="3">The sequence shown here is derived from an EMBL/GenBank/DDBJ whole genome shotgun (WGS) entry which is preliminary data.</text>
</comment>
<keyword evidence="4" id="KW-1185">Reference proteome</keyword>
<dbReference type="EMBL" id="BDGI01000048">
    <property type="protein sequence ID" value="GAV27909.1"/>
    <property type="molecule type" value="Genomic_DNA"/>
</dbReference>
<feature type="transmembrane region" description="Helical" evidence="2">
    <location>
        <begin position="84"/>
        <end position="107"/>
    </location>
</feature>
<feature type="coiled-coil region" evidence="1">
    <location>
        <begin position="207"/>
        <end position="248"/>
    </location>
</feature>
<reference evidence="3 4" key="1">
    <citation type="submission" date="2016-08" db="EMBL/GenBank/DDBJ databases">
        <title>Whole genome shotgun sequence of Pichia membranifaciens KS47-1.</title>
        <authorList>
            <person name="Konishi M."/>
            <person name="Ishida M."/>
            <person name="Arakawa T."/>
            <person name="Kato Y."/>
            <person name="Horiuchi J."/>
        </authorList>
    </citation>
    <scope>NUCLEOTIDE SEQUENCE [LARGE SCALE GENOMIC DNA]</scope>
    <source>
        <strain evidence="3 4">KS47-1</strain>
    </source>
</reference>
<organism evidence="3 4">
    <name type="scientific">Pichia membranifaciens</name>
    <dbReference type="NCBI Taxonomy" id="4926"/>
    <lineage>
        <taxon>Eukaryota</taxon>
        <taxon>Fungi</taxon>
        <taxon>Dikarya</taxon>
        <taxon>Ascomycota</taxon>
        <taxon>Saccharomycotina</taxon>
        <taxon>Pichiomycetes</taxon>
        <taxon>Pichiales</taxon>
        <taxon>Pichiaceae</taxon>
        <taxon>Pichia</taxon>
    </lineage>
</organism>
<dbReference type="OrthoDB" id="3993345at2759"/>
<name>A0A1Q2YEE3_9ASCO</name>
<protein>
    <submittedName>
        <fullName evidence="3">Uncharacterized protein</fullName>
    </submittedName>
</protein>
<keyword evidence="2" id="KW-0472">Membrane</keyword>
<dbReference type="Proteomes" id="UP000186136">
    <property type="component" value="Unassembled WGS sequence"/>
</dbReference>
<dbReference type="AlphaFoldDB" id="A0A1Q2YEE3"/>
<keyword evidence="2" id="KW-1133">Transmembrane helix</keyword>
<evidence type="ECO:0000313" key="4">
    <source>
        <dbReference type="Proteomes" id="UP000186136"/>
    </source>
</evidence>
<evidence type="ECO:0000313" key="3">
    <source>
        <dbReference type="EMBL" id="GAV27909.1"/>
    </source>
</evidence>
<gene>
    <name evidence="3" type="ORF">PMKS-001377</name>
</gene>